<reference evidence="1 2" key="1">
    <citation type="submission" date="2019-02" db="EMBL/GenBank/DDBJ databases">
        <title>Deep-cultivation of Planctomycetes and their phenomic and genomic characterization uncovers novel biology.</title>
        <authorList>
            <person name="Wiegand S."/>
            <person name="Jogler M."/>
            <person name="Boedeker C."/>
            <person name="Pinto D."/>
            <person name="Vollmers J."/>
            <person name="Rivas-Marin E."/>
            <person name="Kohn T."/>
            <person name="Peeters S.H."/>
            <person name="Heuer A."/>
            <person name="Rast P."/>
            <person name="Oberbeckmann S."/>
            <person name="Bunk B."/>
            <person name="Jeske O."/>
            <person name="Meyerdierks A."/>
            <person name="Storesund J.E."/>
            <person name="Kallscheuer N."/>
            <person name="Luecker S."/>
            <person name="Lage O.M."/>
            <person name="Pohl T."/>
            <person name="Merkel B.J."/>
            <person name="Hornburger P."/>
            <person name="Mueller R.-W."/>
            <person name="Bruemmer F."/>
            <person name="Labrenz M."/>
            <person name="Spormann A.M."/>
            <person name="Op den Camp H."/>
            <person name="Overmann J."/>
            <person name="Amann R."/>
            <person name="Jetten M.S.M."/>
            <person name="Mascher T."/>
            <person name="Medema M.H."/>
            <person name="Devos D.P."/>
            <person name="Kaster A.-K."/>
            <person name="Ovreas L."/>
            <person name="Rohde M."/>
            <person name="Galperin M.Y."/>
            <person name="Jogler C."/>
        </authorList>
    </citation>
    <scope>NUCLEOTIDE SEQUENCE [LARGE SCALE GENOMIC DNA]</scope>
    <source>
        <strain evidence="1 2">Q31a</strain>
    </source>
</reference>
<proteinExistence type="predicted"/>
<dbReference type="KEGG" id="ahel:Q31a_48730"/>
<name>A0A518GD21_9BACT</name>
<accession>A0A518GD21</accession>
<protein>
    <submittedName>
        <fullName evidence="1">Uncharacterized protein</fullName>
    </submittedName>
</protein>
<dbReference type="AlphaFoldDB" id="A0A518GD21"/>
<keyword evidence="2" id="KW-1185">Reference proteome</keyword>
<sequence length="87" mass="9834">MPPPETWGSDNGGNSYGSTSIRKSCELEKAVNLQFPEKIAVTKAWWKRLESNEILHLDHSIHSDRGAPIVDQGSLKNESYRFQHKAL</sequence>
<evidence type="ECO:0000313" key="2">
    <source>
        <dbReference type="Proteomes" id="UP000318017"/>
    </source>
</evidence>
<dbReference type="EMBL" id="CP036298">
    <property type="protein sequence ID" value="QDV26499.1"/>
    <property type="molecule type" value="Genomic_DNA"/>
</dbReference>
<organism evidence="1 2">
    <name type="scientific">Aureliella helgolandensis</name>
    <dbReference type="NCBI Taxonomy" id="2527968"/>
    <lineage>
        <taxon>Bacteria</taxon>
        <taxon>Pseudomonadati</taxon>
        <taxon>Planctomycetota</taxon>
        <taxon>Planctomycetia</taxon>
        <taxon>Pirellulales</taxon>
        <taxon>Pirellulaceae</taxon>
        <taxon>Aureliella</taxon>
    </lineage>
</organism>
<dbReference type="Proteomes" id="UP000318017">
    <property type="component" value="Chromosome"/>
</dbReference>
<gene>
    <name evidence="1" type="ORF">Q31a_48730</name>
</gene>
<evidence type="ECO:0000313" key="1">
    <source>
        <dbReference type="EMBL" id="QDV26499.1"/>
    </source>
</evidence>